<accession>A0A836BR46</accession>
<keyword evidence="3" id="KW-1185">Reference proteome</keyword>
<name>A0A836BR46_9CHLO</name>
<feature type="transmembrane region" description="Helical" evidence="1">
    <location>
        <begin position="138"/>
        <end position="156"/>
    </location>
</feature>
<protein>
    <submittedName>
        <fullName evidence="2">Uncharacterized protein</fullName>
    </submittedName>
</protein>
<proteinExistence type="predicted"/>
<keyword evidence="1" id="KW-0472">Membrane</keyword>
<organism evidence="2 3">
    <name type="scientific">Edaphochlamys debaryana</name>
    <dbReference type="NCBI Taxonomy" id="47281"/>
    <lineage>
        <taxon>Eukaryota</taxon>
        <taxon>Viridiplantae</taxon>
        <taxon>Chlorophyta</taxon>
        <taxon>core chlorophytes</taxon>
        <taxon>Chlorophyceae</taxon>
        <taxon>CS clade</taxon>
        <taxon>Chlamydomonadales</taxon>
        <taxon>Chlamydomonadales incertae sedis</taxon>
        <taxon>Edaphochlamys</taxon>
    </lineage>
</organism>
<evidence type="ECO:0000313" key="2">
    <source>
        <dbReference type="EMBL" id="KAG2484419.1"/>
    </source>
</evidence>
<evidence type="ECO:0000256" key="1">
    <source>
        <dbReference type="SAM" id="Phobius"/>
    </source>
</evidence>
<keyword evidence="1" id="KW-1133">Transmembrane helix</keyword>
<gene>
    <name evidence="2" type="ORF">HYH03_016833</name>
</gene>
<feature type="transmembrane region" description="Helical" evidence="1">
    <location>
        <begin position="98"/>
        <end position="118"/>
    </location>
</feature>
<keyword evidence="1" id="KW-0812">Transmembrane</keyword>
<evidence type="ECO:0000313" key="3">
    <source>
        <dbReference type="Proteomes" id="UP000612055"/>
    </source>
</evidence>
<reference evidence="2" key="1">
    <citation type="journal article" date="2020" name="bioRxiv">
        <title>Comparative genomics of Chlamydomonas.</title>
        <authorList>
            <person name="Craig R.J."/>
            <person name="Hasan A.R."/>
            <person name="Ness R.W."/>
            <person name="Keightley P.D."/>
        </authorList>
    </citation>
    <scope>NUCLEOTIDE SEQUENCE</scope>
    <source>
        <strain evidence="2">CCAP 11/70</strain>
    </source>
</reference>
<dbReference type="EMBL" id="JAEHOE010000151">
    <property type="protein sequence ID" value="KAG2484419.1"/>
    <property type="molecule type" value="Genomic_DNA"/>
</dbReference>
<sequence>MAQVGFGNKIEVFDLNKARPIARQLGDDMRYLAEHVALALAYVGANFKEAAGALGRGAQDAAAAIDALPANAERAAVGALEQGFRPAMHDFFACAKEYTWWCGWVPLFVFVMLVAALFRPEPLSCSASAAGVRKPVAALAVGFAAFGVALSWYCHVRAKAQKRAPPVPANPASASEDKRLHLVGVDKRGQGVRGTPLFVRNPSGDRIFTVVAADRPVKPQQKVALVESGMKCKPALAPGHVKAE</sequence>
<dbReference type="AlphaFoldDB" id="A0A836BR46"/>
<dbReference type="Proteomes" id="UP000612055">
    <property type="component" value="Unassembled WGS sequence"/>
</dbReference>
<comment type="caution">
    <text evidence="2">The sequence shown here is derived from an EMBL/GenBank/DDBJ whole genome shotgun (WGS) entry which is preliminary data.</text>
</comment>